<dbReference type="PANTHER" id="PTHR32251:SF15">
    <property type="entry name" value="3-OXO-5-ALPHA-STEROID 4-DEHYDROGENASE (DUF1295)"/>
    <property type="match status" value="1"/>
</dbReference>
<dbReference type="GO" id="GO:0016020">
    <property type="term" value="C:membrane"/>
    <property type="evidence" value="ECO:0007669"/>
    <property type="project" value="TreeGrafter"/>
</dbReference>
<dbReference type="PROSITE" id="PS50244">
    <property type="entry name" value="S5A_REDUCTASE"/>
    <property type="match status" value="1"/>
</dbReference>
<organism evidence="2 3">
    <name type="scientific">Piloderma croceum (strain F 1598)</name>
    <dbReference type="NCBI Taxonomy" id="765440"/>
    <lineage>
        <taxon>Eukaryota</taxon>
        <taxon>Fungi</taxon>
        <taxon>Dikarya</taxon>
        <taxon>Basidiomycota</taxon>
        <taxon>Agaricomycotina</taxon>
        <taxon>Agaricomycetes</taxon>
        <taxon>Agaricomycetidae</taxon>
        <taxon>Atheliales</taxon>
        <taxon>Atheliaceae</taxon>
        <taxon>Piloderma</taxon>
    </lineage>
</organism>
<dbReference type="HOGENOM" id="CLU_043418_1_1_1"/>
<reference evidence="3" key="2">
    <citation type="submission" date="2015-01" db="EMBL/GenBank/DDBJ databases">
        <title>Evolutionary Origins and Diversification of the Mycorrhizal Mutualists.</title>
        <authorList>
            <consortium name="DOE Joint Genome Institute"/>
            <consortium name="Mycorrhizal Genomics Consortium"/>
            <person name="Kohler A."/>
            <person name="Kuo A."/>
            <person name="Nagy L.G."/>
            <person name="Floudas D."/>
            <person name="Copeland A."/>
            <person name="Barry K.W."/>
            <person name="Cichocki N."/>
            <person name="Veneault-Fourrey C."/>
            <person name="LaButti K."/>
            <person name="Lindquist E.A."/>
            <person name="Lipzen A."/>
            <person name="Lundell T."/>
            <person name="Morin E."/>
            <person name="Murat C."/>
            <person name="Riley R."/>
            <person name="Ohm R."/>
            <person name="Sun H."/>
            <person name="Tunlid A."/>
            <person name="Henrissat B."/>
            <person name="Grigoriev I.V."/>
            <person name="Hibbett D.S."/>
            <person name="Martin F."/>
        </authorList>
    </citation>
    <scope>NUCLEOTIDE SEQUENCE [LARGE SCALE GENOMIC DNA]</scope>
    <source>
        <strain evidence="3">F 1598</strain>
    </source>
</reference>
<feature type="transmembrane region" description="Helical" evidence="1">
    <location>
        <begin position="68"/>
        <end position="88"/>
    </location>
</feature>
<dbReference type="Proteomes" id="UP000054166">
    <property type="component" value="Unassembled WGS sequence"/>
</dbReference>
<dbReference type="InterPro" id="IPR010721">
    <property type="entry name" value="UstE-like"/>
</dbReference>
<evidence type="ECO:0000313" key="2">
    <source>
        <dbReference type="EMBL" id="KIM82924.1"/>
    </source>
</evidence>
<dbReference type="EMBL" id="KN832992">
    <property type="protein sequence ID" value="KIM82924.1"/>
    <property type="molecule type" value="Genomic_DNA"/>
</dbReference>
<dbReference type="Gene3D" id="1.20.120.1630">
    <property type="match status" value="1"/>
</dbReference>
<keyword evidence="1" id="KW-1133">Transmembrane helix</keyword>
<proteinExistence type="predicted"/>
<sequence length="338" mass="38354">MAPVHVLDSHYLGITFLVTVGYQLLGFAIAWTFQFDKITDFTGGSNFFLIALLTLLIGNTFYARNIVASVLVMVWATRLAGFLLFRVLKTGSDARFDDIRSHFFKFLGFWIGQILWVWTVSLPLTILNSPSVSDIKSGGSNPTFPTSRDIAGIILWALGWVIESTADIQKFRYKSRGKPKDRPMQSGIWAWSRHPPYFGEMMCWWGIWILCLSPSTNGKLPSSAEAAQYGSIVSPIFTVLLLMFGSGLPTAEKPQGRKFYLMSYGAKAKDQHTNAWRQYKIYLKRTSILIPLPPALYQHLPRLIKSTLLLDFPMYRFDEVKEGAVAREEDSRQNQDEI</sequence>
<keyword evidence="3" id="KW-1185">Reference proteome</keyword>
<evidence type="ECO:0000313" key="3">
    <source>
        <dbReference type="Proteomes" id="UP000054166"/>
    </source>
</evidence>
<accession>A0A0C3FT64</accession>
<keyword evidence="1" id="KW-0472">Membrane</keyword>
<dbReference type="InParanoid" id="A0A0C3FT64"/>
<evidence type="ECO:0000256" key="1">
    <source>
        <dbReference type="SAM" id="Phobius"/>
    </source>
</evidence>
<feature type="transmembrane region" description="Helical" evidence="1">
    <location>
        <begin position="227"/>
        <end position="248"/>
    </location>
</feature>
<feature type="transmembrane region" description="Helical" evidence="1">
    <location>
        <begin position="45"/>
        <end position="62"/>
    </location>
</feature>
<gene>
    <name evidence="2" type="ORF">PILCRDRAFT_444980</name>
</gene>
<protein>
    <submittedName>
        <fullName evidence="2">Uncharacterized protein</fullName>
    </submittedName>
</protein>
<reference evidence="2 3" key="1">
    <citation type="submission" date="2014-04" db="EMBL/GenBank/DDBJ databases">
        <authorList>
            <consortium name="DOE Joint Genome Institute"/>
            <person name="Kuo A."/>
            <person name="Tarkka M."/>
            <person name="Buscot F."/>
            <person name="Kohler A."/>
            <person name="Nagy L.G."/>
            <person name="Floudas D."/>
            <person name="Copeland A."/>
            <person name="Barry K.W."/>
            <person name="Cichocki N."/>
            <person name="Veneault-Fourrey C."/>
            <person name="LaButti K."/>
            <person name="Lindquist E.A."/>
            <person name="Lipzen A."/>
            <person name="Lundell T."/>
            <person name="Morin E."/>
            <person name="Murat C."/>
            <person name="Sun H."/>
            <person name="Tunlid A."/>
            <person name="Henrissat B."/>
            <person name="Grigoriev I.V."/>
            <person name="Hibbett D.S."/>
            <person name="Martin F."/>
            <person name="Nordberg H.P."/>
            <person name="Cantor M.N."/>
            <person name="Hua S.X."/>
        </authorList>
    </citation>
    <scope>NUCLEOTIDE SEQUENCE [LARGE SCALE GENOMIC DNA]</scope>
    <source>
        <strain evidence="2 3">F 1598</strain>
    </source>
</reference>
<dbReference type="Pfam" id="PF06966">
    <property type="entry name" value="DUF1295"/>
    <property type="match status" value="1"/>
</dbReference>
<feature type="transmembrane region" description="Helical" evidence="1">
    <location>
        <begin position="12"/>
        <end position="33"/>
    </location>
</feature>
<keyword evidence="1" id="KW-0812">Transmembrane</keyword>
<name>A0A0C3FT64_PILCF</name>
<dbReference type="AlphaFoldDB" id="A0A0C3FT64"/>
<dbReference type="OrthoDB" id="67965at2759"/>
<feature type="transmembrane region" description="Helical" evidence="1">
    <location>
        <begin position="109"/>
        <end position="130"/>
    </location>
</feature>
<dbReference type="PANTHER" id="PTHR32251">
    <property type="entry name" value="3-OXO-5-ALPHA-STEROID 4-DEHYDROGENASE"/>
    <property type="match status" value="1"/>
</dbReference>